<dbReference type="GO" id="GO:0005737">
    <property type="term" value="C:cytoplasm"/>
    <property type="evidence" value="ECO:0000318"/>
    <property type="project" value="GO_Central"/>
</dbReference>
<evidence type="ECO:0000256" key="1">
    <source>
        <dbReference type="ARBA" id="ARBA00004123"/>
    </source>
</evidence>
<evidence type="ECO:0000313" key="12">
    <source>
        <dbReference type="Xenbase" id="XB-GENE-6047479"/>
    </source>
</evidence>
<evidence type="ECO:0000256" key="8">
    <source>
        <dbReference type="SAM" id="MobiDB-lite"/>
    </source>
</evidence>
<keyword evidence="3 7" id="KW-0808">Transferase</keyword>
<evidence type="ECO:0000256" key="2">
    <source>
        <dbReference type="ARBA" id="ARBA00022676"/>
    </source>
</evidence>
<keyword evidence="4 7" id="KW-0520">NAD</keyword>
<dbReference type="Gene3D" id="3.30.70.330">
    <property type="match status" value="1"/>
</dbReference>
<dbReference type="GO" id="GO:0003950">
    <property type="term" value="F:NAD+ poly-ADP-ribosyltransferase activity"/>
    <property type="evidence" value="ECO:0000318"/>
    <property type="project" value="GO_Central"/>
</dbReference>
<dbReference type="InterPro" id="IPR003903">
    <property type="entry name" value="UIM_dom"/>
</dbReference>
<dbReference type="KEGG" id="xtr:100494418"/>
<protein>
    <recommendedName>
        <fullName evidence="7">Poly [ADP-ribose] polymerase</fullName>
        <shortName evidence="7">PARP</shortName>
        <ecNumber evidence="7">2.4.2.-</ecNumber>
    </recommendedName>
</protein>
<comment type="subcellular location">
    <subcellularLocation>
        <location evidence="1">Nucleus</location>
    </subcellularLocation>
</comment>
<keyword evidence="5" id="KW-0539">Nucleus</keyword>
<dbReference type="AGR" id="Xenbase:XB-GENE-6047479"/>
<dbReference type="SMART" id="SM00726">
    <property type="entry name" value="UIM"/>
    <property type="match status" value="4"/>
</dbReference>
<feature type="compositionally biased region" description="Low complexity" evidence="8">
    <location>
        <begin position="314"/>
        <end position="338"/>
    </location>
</feature>
<evidence type="ECO:0000313" key="10">
    <source>
        <dbReference type="Proteomes" id="UP000008143"/>
    </source>
</evidence>
<dbReference type="InterPro" id="IPR012677">
    <property type="entry name" value="Nucleotide-bd_a/b_plait_sf"/>
</dbReference>
<dbReference type="PANTHER" id="PTHR14453">
    <property type="entry name" value="PARP/ZINC FINGER CCCH TYPE DOMAIN CONTAINING PROTEIN"/>
    <property type="match status" value="1"/>
</dbReference>
<dbReference type="PANTHER" id="PTHR14453:SF94">
    <property type="entry name" value="PROTEIN MONO-ADP-RIBOSYLTRANSFERASE PARP10"/>
    <property type="match status" value="1"/>
</dbReference>
<dbReference type="Gene3D" id="3.90.228.10">
    <property type="match status" value="1"/>
</dbReference>
<proteinExistence type="inferred from homology"/>
<evidence type="ECO:0000256" key="5">
    <source>
        <dbReference type="ARBA" id="ARBA00023242"/>
    </source>
</evidence>
<evidence type="ECO:0000256" key="4">
    <source>
        <dbReference type="ARBA" id="ARBA00023027"/>
    </source>
</evidence>
<comment type="similarity">
    <text evidence="6">Belongs to the ARTD/PARP family.</text>
</comment>
<dbReference type="GO" id="GO:0003714">
    <property type="term" value="F:transcription corepressor activity"/>
    <property type="evidence" value="ECO:0000318"/>
    <property type="project" value="GO_Central"/>
</dbReference>
<dbReference type="AlphaFoldDB" id="A0A8J1JPG5"/>
<dbReference type="CDD" id="cd01439">
    <property type="entry name" value="TCCD_inducible_PARP_like"/>
    <property type="match status" value="1"/>
</dbReference>
<gene>
    <name evidence="11 12" type="primary">parp10</name>
</gene>
<dbReference type="Pfam" id="PF00644">
    <property type="entry name" value="PARP"/>
    <property type="match status" value="1"/>
</dbReference>
<feature type="domain" description="PARP catalytic" evidence="9">
    <location>
        <begin position="922"/>
        <end position="1128"/>
    </location>
</feature>
<evidence type="ECO:0000259" key="9">
    <source>
        <dbReference type="PROSITE" id="PS51059"/>
    </source>
</evidence>
<dbReference type="PROSITE" id="PS51059">
    <property type="entry name" value="PARP_CATALYTIC"/>
    <property type="match status" value="1"/>
</dbReference>
<keyword evidence="2 7" id="KW-0328">Glycosyltransferase</keyword>
<dbReference type="SUPFAM" id="SSF56399">
    <property type="entry name" value="ADP-ribosylation"/>
    <property type="match status" value="1"/>
</dbReference>
<dbReference type="GeneID" id="100494418"/>
<dbReference type="Xenbase" id="XB-GENE-6047479">
    <property type="gene designation" value="parp10"/>
</dbReference>
<organism evidence="10 11">
    <name type="scientific">Xenopus tropicalis</name>
    <name type="common">Western clawed frog</name>
    <name type="synonym">Silurana tropicalis</name>
    <dbReference type="NCBI Taxonomy" id="8364"/>
    <lineage>
        <taxon>Eukaryota</taxon>
        <taxon>Metazoa</taxon>
        <taxon>Chordata</taxon>
        <taxon>Craniata</taxon>
        <taxon>Vertebrata</taxon>
        <taxon>Euteleostomi</taxon>
        <taxon>Amphibia</taxon>
        <taxon>Batrachia</taxon>
        <taxon>Anura</taxon>
        <taxon>Pipoidea</taxon>
        <taxon>Pipidae</taxon>
        <taxon>Xenopodinae</taxon>
        <taxon>Xenopus</taxon>
        <taxon>Silurana</taxon>
    </lineage>
</organism>
<dbReference type="OMA" id="DHWLQGS"/>
<reference evidence="11" key="1">
    <citation type="submission" date="2025-08" db="UniProtKB">
        <authorList>
            <consortium name="RefSeq"/>
        </authorList>
    </citation>
    <scope>IDENTIFICATION</scope>
    <source>
        <strain evidence="11">Nigerian</strain>
        <tissue evidence="11">Liver and blood</tissue>
    </source>
</reference>
<feature type="compositionally biased region" description="Basic and acidic residues" evidence="8">
    <location>
        <begin position="302"/>
        <end position="313"/>
    </location>
</feature>
<dbReference type="Proteomes" id="UP000008143">
    <property type="component" value="Chromosome 6"/>
</dbReference>
<dbReference type="GO" id="GO:0010629">
    <property type="term" value="P:negative regulation of gene expression"/>
    <property type="evidence" value="ECO:0000318"/>
    <property type="project" value="GO_Central"/>
</dbReference>
<sequence>MSIGSLWPRPVPSPELSLWFRFHFHFSGRGNSPFLFRPSLSLSCSPLTPSNFPPCTDYCPAAPPLEHRQQDGGGGGGDAEEVLTRGEHRFNDVTVQVRRAPPWDPGKLALTGLNPQTEDSLLEMYLETLSTREGFSVWRSLPRSKALVAFQEPLSDTEMESLIKRIAARPLLGASVSAERVRATTEILVQKIGPKISADLLEMYFESHRRSGGGAVCAVQLLTDKAAAIVSFIDHQVVGNVVRREHALEGSRLLISPYYPAVLGMPWAPDPGNVKQLHHQKAQRDGIADCVEELCEDQAQSSEEHESRLKSKEQTMMQSEEQTMMQSEEQTMMQSEEQTMMQSEEQTMMQSEEQTIMQSEEQTMMQSEEQTMMQSEEQTMMQSEEQTMMQSEEQTMMQSEEQTIMQSEEQTMMQSEEQTMMQSEEQTIMQSEEQTMMQSEEQLLKHIAKLDMQFGAVVGRHKDHNLVEQMDKQLGIAEESINQVSGNKLLHPVSAQPSSGKVDPHGIMDCPRVRAVREEMVPMQIPELRFLQEYHHDLLAGMDQITIQPIEREDTTGFKVSGDACSCQTAVELLQHIVSSLAHRSVTLQYPGVSPFLLGEEGQRLLRETERLHHCIIDTSLLSWKSLGLKYVDPWRLVNDAVLVSSVEGFPAEEPPEPANELPEDMENIRHFASLITDVEIVKDRPKELRKSDSAGIEEDMEQDLYTDRPSIGPEAEFSDDDELEQIYKISRDEYQDKHLDEEAELLLAIQRSMDTQSVSDHEDKELQEALAMSLTQQGMEETEDNLQMALEMSLKDQWGHQHGTTRSSHERGERFVSMEEAEKALCTARLRVLTGDETDLVVACAALRKAIVGELCSESLEEAQEVYVQQADIILALERKHAVKITDPEGQWQIQGFSQFINSCRQELIQILKALKGESSPRQPMDLDMKKGVKLLTLAETSEEYGRVSRQFYSTLGELRQSVRVLEVQRVQNVLLHNQYELKRQSMLAHSSRGPIERSLYHGTTEASAREICHDGFNRSFCGKNAALYGQGVYFAVQSVLSTRDNYSPPSSEGKKYVLVAQVLTGEFTLGKPEMRAPPPLAETTGDVPRRYDSLADSLQNPAIFVIFNDTQAYPQYLITCCKGSGQ</sequence>
<evidence type="ECO:0000256" key="6">
    <source>
        <dbReference type="ARBA" id="ARBA00024347"/>
    </source>
</evidence>
<dbReference type="FunFam" id="3.90.228.10:FF:000008">
    <property type="entry name" value="Poly [ADP-ribose] polymerase"/>
    <property type="match status" value="1"/>
</dbReference>
<dbReference type="RefSeq" id="XP_031759767.1">
    <property type="nucleotide sequence ID" value="XM_031903907.1"/>
</dbReference>
<keyword evidence="10" id="KW-1185">Reference proteome</keyword>
<dbReference type="GO" id="GO:0005634">
    <property type="term" value="C:nucleus"/>
    <property type="evidence" value="ECO:0000318"/>
    <property type="project" value="GO_Central"/>
</dbReference>
<dbReference type="EC" id="2.4.2.-" evidence="7"/>
<name>A0A8J1JPG5_XENTR</name>
<evidence type="ECO:0000313" key="11">
    <source>
        <dbReference type="RefSeq" id="XP_031759767.1"/>
    </source>
</evidence>
<accession>A0A8J1JPG5</accession>
<evidence type="ECO:0000256" key="3">
    <source>
        <dbReference type="ARBA" id="ARBA00022679"/>
    </source>
</evidence>
<evidence type="ECO:0000256" key="7">
    <source>
        <dbReference type="RuleBase" id="RU362114"/>
    </source>
</evidence>
<dbReference type="Pfam" id="PF23085">
    <property type="entry name" value="RRM_PARP14_3"/>
    <property type="match status" value="1"/>
</dbReference>
<feature type="region of interest" description="Disordered" evidence="8">
    <location>
        <begin position="297"/>
        <end position="338"/>
    </location>
</feature>
<dbReference type="InterPro" id="IPR012317">
    <property type="entry name" value="Poly(ADP-ribose)pol_cat_dom"/>
</dbReference>
<dbReference type="CTD" id="84875"/>
<dbReference type="InterPro" id="IPR052056">
    <property type="entry name" value="Mono-ARTD/PARP"/>
</dbReference>
<dbReference type="OrthoDB" id="6133115at2759"/>